<keyword evidence="2" id="KW-0479">Metal-binding</keyword>
<keyword evidence="3 4" id="KW-0378">Hydrolase</keyword>
<sequence>MGFNLYKPFFLCASEKYEDSLIVLAGIPMDFTVSFKPGSRFAPIKIREVSLELEEYSVYQDKSLYDKTFCDMGDLELPFGNIERSIETIYQFAYKLFEEKKVPIFLGGEHLITFPIVKAAANSNKEEFYVLHFDAHADMREEYLGEKFSHATVMRRVGEVIGFKNVYQFGIRSGSKEEIEFAKKNSNLYFVDKWDKIDEVMKNLKGKKVYLSIDIDVFDPAFAPGTGTPEPGGILPSDLFDTLFKLKDLNIIGVDIVEVSPYYDISDRTALLAAKIVRELILMIDG</sequence>
<dbReference type="Proteomes" id="UP000663623">
    <property type="component" value="Chromosome"/>
</dbReference>
<evidence type="ECO:0000256" key="2">
    <source>
        <dbReference type="ARBA" id="ARBA00022723"/>
    </source>
</evidence>
<dbReference type="InterPro" id="IPR023696">
    <property type="entry name" value="Ureohydrolase_dom_sf"/>
</dbReference>
<dbReference type="NCBIfam" id="TIGR01230">
    <property type="entry name" value="agmatinase"/>
    <property type="match status" value="1"/>
</dbReference>
<protein>
    <submittedName>
        <fullName evidence="5">Agmatinase</fullName>
    </submittedName>
</protein>
<evidence type="ECO:0000256" key="3">
    <source>
        <dbReference type="ARBA" id="ARBA00022801"/>
    </source>
</evidence>
<gene>
    <name evidence="5" type="ORF">CaldiYA01_11920</name>
</gene>
<dbReference type="CDD" id="cd11593">
    <property type="entry name" value="Agmatinase-like_2"/>
    <property type="match status" value="1"/>
</dbReference>
<dbReference type="InterPro" id="IPR020855">
    <property type="entry name" value="Ureohydrolase_Mn_BS"/>
</dbReference>
<keyword evidence="6" id="KW-1185">Reference proteome</keyword>
<dbReference type="SUPFAM" id="SSF52768">
    <property type="entry name" value="Arginase/deacetylase"/>
    <property type="match status" value="1"/>
</dbReference>
<dbReference type="InterPro" id="IPR005925">
    <property type="entry name" value="Agmatinase-rel"/>
</dbReference>
<dbReference type="PANTHER" id="PTHR11358:SF26">
    <property type="entry name" value="GUANIDINO ACID HYDROLASE, MITOCHONDRIAL"/>
    <property type="match status" value="1"/>
</dbReference>
<evidence type="ECO:0000256" key="4">
    <source>
        <dbReference type="RuleBase" id="RU003684"/>
    </source>
</evidence>
<dbReference type="EMBL" id="AP024480">
    <property type="protein sequence ID" value="BCS81232.1"/>
    <property type="molecule type" value="Genomic_DNA"/>
</dbReference>
<dbReference type="PROSITE" id="PS51409">
    <property type="entry name" value="ARGINASE_2"/>
    <property type="match status" value="1"/>
</dbReference>
<name>A0ABN6E790_9FIRM</name>
<dbReference type="PANTHER" id="PTHR11358">
    <property type="entry name" value="ARGINASE/AGMATINASE"/>
    <property type="match status" value="1"/>
</dbReference>
<comment type="similarity">
    <text evidence="1">Belongs to the arginase family. Agmatinase subfamily.</text>
</comment>
<accession>A0ABN6E790</accession>
<dbReference type="PIRSF" id="PIRSF036979">
    <property type="entry name" value="Arginase"/>
    <property type="match status" value="1"/>
</dbReference>
<dbReference type="PROSITE" id="PS01053">
    <property type="entry name" value="ARGINASE_1"/>
    <property type="match status" value="1"/>
</dbReference>
<evidence type="ECO:0000313" key="6">
    <source>
        <dbReference type="Proteomes" id="UP000663623"/>
    </source>
</evidence>
<evidence type="ECO:0000313" key="5">
    <source>
        <dbReference type="EMBL" id="BCS81232.1"/>
    </source>
</evidence>
<organism evidence="5 6">
    <name type="scientific">Caldicellulosiruptor diazotrophicus</name>
    <dbReference type="NCBI Taxonomy" id="2806205"/>
    <lineage>
        <taxon>Bacteria</taxon>
        <taxon>Bacillati</taxon>
        <taxon>Bacillota</taxon>
        <taxon>Bacillota incertae sedis</taxon>
        <taxon>Caldicellulosiruptorales</taxon>
        <taxon>Caldicellulosiruptoraceae</taxon>
        <taxon>Caldicellulosiruptor</taxon>
    </lineage>
</organism>
<dbReference type="RefSeq" id="WP_207182571.1">
    <property type="nucleotide sequence ID" value="NZ_AP024480.1"/>
</dbReference>
<dbReference type="InterPro" id="IPR006035">
    <property type="entry name" value="Ureohydrolase"/>
</dbReference>
<proteinExistence type="inferred from homology"/>
<reference evidence="5 6" key="1">
    <citation type="submission" date="2021-02" db="EMBL/GenBank/DDBJ databases">
        <title>Nitrogen-fixing ability and nitrogen fixation related genes of thermophilic fermentative bacteria in the genus Caldicellulosiruptor.</title>
        <authorList>
            <person name="Chen Y."/>
            <person name="Nishihara A."/>
            <person name="Haruta S."/>
        </authorList>
    </citation>
    <scope>NUCLEOTIDE SEQUENCE [LARGE SCALE GENOMIC DNA]</scope>
    <source>
        <strain evidence="5 6">YA01</strain>
    </source>
</reference>
<dbReference type="Gene3D" id="3.40.800.10">
    <property type="entry name" value="Ureohydrolase domain"/>
    <property type="match status" value="1"/>
</dbReference>
<dbReference type="Pfam" id="PF00491">
    <property type="entry name" value="Arginase"/>
    <property type="match status" value="1"/>
</dbReference>
<evidence type="ECO:0000256" key="1">
    <source>
        <dbReference type="ARBA" id="ARBA00009227"/>
    </source>
</evidence>